<protein>
    <submittedName>
        <fullName evidence="1">Uncharacterized protein</fullName>
    </submittedName>
</protein>
<evidence type="ECO:0000313" key="1">
    <source>
        <dbReference type="EMBL" id="EIE86772.1"/>
    </source>
</evidence>
<dbReference type="VEuPathDB" id="FungiDB:RO3G_11483"/>
<reference evidence="1 2" key="1">
    <citation type="journal article" date="2009" name="PLoS Genet.">
        <title>Genomic analysis of the basal lineage fungus Rhizopus oryzae reveals a whole-genome duplication.</title>
        <authorList>
            <person name="Ma L.-J."/>
            <person name="Ibrahim A.S."/>
            <person name="Skory C."/>
            <person name="Grabherr M.G."/>
            <person name="Burger G."/>
            <person name="Butler M."/>
            <person name="Elias M."/>
            <person name="Idnurm A."/>
            <person name="Lang B.F."/>
            <person name="Sone T."/>
            <person name="Abe A."/>
            <person name="Calvo S.E."/>
            <person name="Corrochano L.M."/>
            <person name="Engels R."/>
            <person name="Fu J."/>
            <person name="Hansberg W."/>
            <person name="Kim J.-M."/>
            <person name="Kodira C.D."/>
            <person name="Koehrsen M.J."/>
            <person name="Liu B."/>
            <person name="Miranda-Saavedra D."/>
            <person name="O'Leary S."/>
            <person name="Ortiz-Castellanos L."/>
            <person name="Poulter R."/>
            <person name="Rodriguez-Romero J."/>
            <person name="Ruiz-Herrera J."/>
            <person name="Shen Y.-Q."/>
            <person name="Zeng Q."/>
            <person name="Galagan J."/>
            <person name="Birren B.W."/>
            <person name="Cuomo C.A."/>
            <person name="Wickes B.L."/>
        </authorList>
    </citation>
    <scope>NUCLEOTIDE SEQUENCE [LARGE SCALE GENOMIC DNA]</scope>
    <source>
        <strain evidence="2">RA 99-880 / ATCC MYA-4621 / FGSC 9543 / NRRL 43880</strain>
    </source>
</reference>
<gene>
    <name evidence="1" type="ORF">RO3G_11483</name>
</gene>
<name>I1CE92_RHIO9</name>
<dbReference type="Proteomes" id="UP000009138">
    <property type="component" value="Unassembled WGS sequence"/>
</dbReference>
<dbReference type="InParanoid" id="I1CE92"/>
<dbReference type="AlphaFoldDB" id="I1CE92"/>
<sequence>MFLRQTEYKKCSVGLVTKASDSKLSDCDVMNWTTLPRIYKKKFPTNMVHWLLA</sequence>
<proteinExistence type="predicted"/>
<dbReference type="EMBL" id="CH476740">
    <property type="protein sequence ID" value="EIE86772.1"/>
    <property type="molecule type" value="Genomic_DNA"/>
</dbReference>
<keyword evidence="2" id="KW-1185">Reference proteome</keyword>
<dbReference type="RefSeq" id="XP_067522168.1">
    <property type="nucleotide sequence ID" value="XM_067666067.1"/>
</dbReference>
<organism evidence="1 2">
    <name type="scientific">Rhizopus delemar (strain RA 99-880 / ATCC MYA-4621 / FGSC 9543 / NRRL 43880)</name>
    <name type="common">Mucormycosis agent</name>
    <name type="synonym">Rhizopus arrhizus var. delemar</name>
    <dbReference type="NCBI Taxonomy" id="246409"/>
    <lineage>
        <taxon>Eukaryota</taxon>
        <taxon>Fungi</taxon>
        <taxon>Fungi incertae sedis</taxon>
        <taxon>Mucoromycota</taxon>
        <taxon>Mucoromycotina</taxon>
        <taxon>Mucoromycetes</taxon>
        <taxon>Mucorales</taxon>
        <taxon>Mucorineae</taxon>
        <taxon>Rhizopodaceae</taxon>
        <taxon>Rhizopus</taxon>
    </lineage>
</organism>
<accession>I1CE92</accession>
<dbReference type="GeneID" id="93618448"/>
<evidence type="ECO:0000313" key="2">
    <source>
        <dbReference type="Proteomes" id="UP000009138"/>
    </source>
</evidence>